<protein>
    <submittedName>
        <fullName evidence="1">Uncharacterized protein</fullName>
    </submittedName>
</protein>
<organism evidence="1">
    <name type="scientific">marine sediment metagenome</name>
    <dbReference type="NCBI Taxonomy" id="412755"/>
    <lineage>
        <taxon>unclassified sequences</taxon>
        <taxon>metagenomes</taxon>
        <taxon>ecological metagenomes</taxon>
    </lineage>
</organism>
<reference evidence="1" key="1">
    <citation type="journal article" date="2015" name="Nature">
        <title>Complex archaea that bridge the gap between prokaryotes and eukaryotes.</title>
        <authorList>
            <person name="Spang A."/>
            <person name="Saw J.H."/>
            <person name="Jorgensen S.L."/>
            <person name="Zaremba-Niedzwiedzka K."/>
            <person name="Martijn J."/>
            <person name="Lind A.E."/>
            <person name="van Eijk R."/>
            <person name="Schleper C."/>
            <person name="Guy L."/>
            <person name="Ettema T.J."/>
        </authorList>
    </citation>
    <scope>NUCLEOTIDE SEQUENCE</scope>
</reference>
<name>A0A0F9G247_9ZZZZ</name>
<sequence length="63" mass="7512">DSKPEILKSKIYCSICKSSVALDIIIDDGKRILVWKEDLKEMIYDLETIDLFKRMKERYKIDD</sequence>
<accession>A0A0F9G247</accession>
<proteinExistence type="predicted"/>
<comment type="caution">
    <text evidence="1">The sequence shown here is derived from an EMBL/GenBank/DDBJ whole genome shotgun (WGS) entry which is preliminary data.</text>
</comment>
<evidence type="ECO:0000313" key="1">
    <source>
        <dbReference type="EMBL" id="KKL84511.1"/>
    </source>
</evidence>
<dbReference type="EMBL" id="LAZR01021676">
    <property type="protein sequence ID" value="KKL84511.1"/>
    <property type="molecule type" value="Genomic_DNA"/>
</dbReference>
<feature type="non-terminal residue" evidence="1">
    <location>
        <position position="1"/>
    </location>
</feature>
<gene>
    <name evidence="1" type="ORF">LCGC14_1963930</name>
</gene>
<dbReference type="AlphaFoldDB" id="A0A0F9G247"/>